<evidence type="ECO:0000256" key="13">
    <source>
        <dbReference type="SAM" id="SignalP"/>
    </source>
</evidence>
<comment type="caution">
    <text evidence="15">The sequence shown here is derived from an EMBL/GenBank/DDBJ whole genome shotgun (WGS) entry which is preliminary data.</text>
</comment>
<evidence type="ECO:0000256" key="6">
    <source>
        <dbReference type="ARBA" id="ARBA00023004"/>
    </source>
</evidence>
<protein>
    <submittedName>
        <fullName evidence="15">Outer membrane receptor protein involved in Fe transport</fullName>
    </submittedName>
</protein>
<dbReference type="PROSITE" id="PS52016">
    <property type="entry name" value="TONB_DEPENDENT_REC_3"/>
    <property type="match status" value="1"/>
</dbReference>
<keyword evidence="9 10" id="KW-0998">Cell outer membrane</keyword>
<accession>A0A840YZI4</accession>
<dbReference type="InterPro" id="IPR036942">
    <property type="entry name" value="Beta-barrel_TonB_sf"/>
</dbReference>
<evidence type="ECO:0000256" key="9">
    <source>
        <dbReference type="ARBA" id="ARBA00023237"/>
    </source>
</evidence>
<feature type="domain" description="Secretin/TonB short N-terminal" evidence="14">
    <location>
        <begin position="55"/>
        <end position="106"/>
    </location>
</feature>
<dbReference type="InterPro" id="IPR039426">
    <property type="entry name" value="TonB-dep_rcpt-like"/>
</dbReference>
<evidence type="ECO:0000259" key="14">
    <source>
        <dbReference type="SMART" id="SM00965"/>
    </source>
</evidence>
<evidence type="ECO:0000256" key="8">
    <source>
        <dbReference type="ARBA" id="ARBA00023136"/>
    </source>
</evidence>
<dbReference type="PANTHER" id="PTHR47234:SF2">
    <property type="entry name" value="TONB-DEPENDENT RECEPTOR"/>
    <property type="match status" value="1"/>
</dbReference>
<evidence type="ECO:0000256" key="1">
    <source>
        <dbReference type="ARBA" id="ARBA00004571"/>
    </source>
</evidence>
<dbReference type="SUPFAM" id="SSF56935">
    <property type="entry name" value="Porins"/>
    <property type="match status" value="1"/>
</dbReference>
<dbReference type="GO" id="GO:0009279">
    <property type="term" value="C:cell outer membrane"/>
    <property type="evidence" value="ECO:0007669"/>
    <property type="project" value="UniProtKB-SubCell"/>
</dbReference>
<evidence type="ECO:0000313" key="16">
    <source>
        <dbReference type="Proteomes" id="UP000554342"/>
    </source>
</evidence>
<organism evidence="15 16">
    <name type="scientific">Stakelama sediminis</name>
    <dbReference type="NCBI Taxonomy" id="463200"/>
    <lineage>
        <taxon>Bacteria</taxon>
        <taxon>Pseudomonadati</taxon>
        <taxon>Pseudomonadota</taxon>
        <taxon>Alphaproteobacteria</taxon>
        <taxon>Sphingomonadales</taxon>
        <taxon>Sphingomonadaceae</taxon>
        <taxon>Stakelama</taxon>
    </lineage>
</organism>
<keyword evidence="6" id="KW-0408">Iron</keyword>
<comment type="similarity">
    <text evidence="10 11">Belongs to the TonB-dependent receptor family.</text>
</comment>
<dbReference type="AlphaFoldDB" id="A0A840YZI4"/>
<feature type="region of interest" description="Disordered" evidence="12">
    <location>
        <begin position="130"/>
        <end position="152"/>
    </location>
</feature>
<evidence type="ECO:0000256" key="10">
    <source>
        <dbReference type="PROSITE-ProRule" id="PRU01360"/>
    </source>
</evidence>
<dbReference type="Proteomes" id="UP000554342">
    <property type="component" value="Unassembled WGS sequence"/>
</dbReference>
<keyword evidence="4" id="KW-0410">Iron transport</keyword>
<dbReference type="Gene3D" id="3.55.50.30">
    <property type="match status" value="1"/>
</dbReference>
<evidence type="ECO:0000256" key="11">
    <source>
        <dbReference type="RuleBase" id="RU003357"/>
    </source>
</evidence>
<evidence type="ECO:0000256" key="4">
    <source>
        <dbReference type="ARBA" id="ARBA00022496"/>
    </source>
</evidence>
<evidence type="ECO:0000313" key="15">
    <source>
        <dbReference type="EMBL" id="MBB5718916.1"/>
    </source>
</evidence>
<dbReference type="InterPro" id="IPR012910">
    <property type="entry name" value="Plug_dom"/>
</dbReference>
<evidence type="ECO:0000256" key="5">
    <source>
        <dbReference type="ARBA" id="ARBA00022692"/>
    </source>
</evidence>
<keyword evidence="15" id="KW-0675">Receptor</keyword>
<keyword evidence="2 10" id="KW-0813">Transport</keyword>
<dbReference type="Gene3D" id="2.40.170.20">
    <property type="entry name" value="TonB-dependent receptor, beta-barrel domain"/>
    <property type="match status" value="1"/>
</dbReference>
<keyword evidence="5 10" id="KW-0812">Transmembrane</keyword>
<dbReference type="EMBL" id="JACIJI010000002">
    <property type="protein sequence ID" value="MBB5718916.1"/>
    <property type="molecule type" value="Genomic_DNA"/>
</dbReference>
<name>A0A840YZI4_9SPHN</name>
<dbReference type="SMART" id="SM00965">
    <property type="entry name" value="STN"/>
    <property type="match status" value="1"/>
</dbReference>
<proteinExistence type="inferred from homology"/>
<keyword evidence="3 10" id="KW-1134">Transmembrane beta strand</keyword>
<dbReference type="GO" id="GO:0006826">
    <property type="term" value="P:iron ion transport"/>
    <property type="evidence" value="ECO:0007669"/>
    <property type="project" value="UniProtKB-KW"/>
</dbReference>
<dbReference type="InterPro" id="IPR011662">
    <property type="entry name" value="Secretin/TonB_short_N"/>
</dbReference>
<evidence type="ECO:0000256" key="7">
    <source>
        <dbReference type="ARBA" id="ARBA00023077"/>
    </source>
</evidence>
<dbReference type="PANTHER" id="PTHR47234">
    <property type="match status" value="1"/>
</dbReference>
<gene>
    <name evidence="15" type="ORF">FHR23_001839</name>
</gene>
<reference evidence="15 16" key="1">
    <citation type="submission" date="2020-08" db="EMBL/GenBank/DDBJ databases">
        <title>Genomic Encyclopedia of Type Strains, Phase IV (KMG-IV): sequencing the most valuable type-strain genomes for metagenomic binning, comparative biology and taxonomic classification.</title>
        <authorList>
            <person name="Goeker M."/>
        </authorList>
    </citation>
    <scope>NUCLEOTIDE SEQUENCE [LARGE SCALE GENOMIC DNA]</scope>
    <source>
        <strain evidence="15 16">DSM 27203</strain>
    </source>
</reference>
<keyword evidence="8 10" id="KW-0472">Membrane</keyword>
<dbReference type="Gene3D" id="2.170.130.10">
    <property type="entry name" value="TonB-dependent receptor, plug domain"/>
    <property type="match status" value="1"/>
</dbReference>
<feature type="signal peptide" evidence="13">
    <location>
        <begin position="1"/>
        <end position="21"/>
    </location>
</feature>
<feature type="compositionally biased region" description="Polar residues" evidence="12">
    <location>
        <begin position="134"/>
        <end position="144"/>
    </location>
</feature>
<keyword evidence="7 11" id="KW-0798">TonB box</keyword>
<evidence type="ECO:0000256" key="12">
    <source>
        <dbReference type="SAM" id="MobiDB-lite"/>
    </source>
</evidence>
<dbReference type="Pfam" id="PF07715">
    <property type="entry name" value="Plug"/>
    <property type="match status" value="1"/>
</dbReference>
<dbReference type="InterPro" id="IPR000531">
    <property type="entry name" value="Beta-barrel_TonB"/>
</dbReference>
<dbReference type="Pfam" id="PF00593">
    <property type="entry name" value="TonB_dep_Rec_b-barrel"/>
    <property type="match status" value="1"/>
</dbReference>
<keyword evidence="13" id="KW-0732">Signal</keyword>
<comment type="subcellular location">
    <subcellularLocation>
        <location evidence="1 10">Cell outer membrane</location>
        <topology evidence="1 10">Multi-pass membrane protein</topology>
    </subcellularLocation>
</comment>
<evidence type="ECO:0000256" key="3">
    <source>
        <dbReference type="ARBA" id="ARBA00022452"/>
    </source>
</evidence>
<sequence length="1137" mass="121323">MTMKTMLLAGAACLIATPVFAQTSPTPIAQQRIQIDLPAQPLSAALFQISRSTGLQLIFTDSAITRLRAPELSGKYTAREMLDVVLSGSGYTYRYTAPDAVRIVRAGRRNAHMTAIDYSAAVASSAAKEGGQTGTATTVPQSAPASVPSADEGKSDIVVVGTQIQGSKVAEALPVTVLNSNQIAATGAVSGDELLRSIPQLGDVSFNSAYLPQSSNAARGDVGSINLRNLGVGNTLLLIDGRRVVHHPTSRANDQLVPVLTYNANAIPVAGIQRLEVLRDGAAAIYGSDAVAGVVNVVLQKDYQGASVSAQYGLAEGTGLHEFSANGIAGTSFANGAGNVTVFADYTHRSMLRAEDQYYTASDDKRDLFAGTRFDGSTSLDGRSTTTPWGYFGVVGASGGVYQNGTRITSSSGLFHIQPQTNPDCSATLPNGICIGSGSAATSTVDRNLRYDRTASSNETIMPETDRGNLYATAHYEIAPDVVLFGEGGLYLAKTRSWQYATYNLSSIPITVPASNYYNPFGAVTLPDGSPNPNRLPGLTNVPDEGLPVTLKRYDFSDTGPNLVEVTNSEYRLVGGIRWHMAGFKFESAALYSEARVHDRTTALSATLVQQALALSTPDAYDPFNGGNLENPSIGDTTKSNQATIDAMKVYANRIDKSTLASWDIKASRPDLIHLPGGDLGIAIGAEVRRETQSDDRDPRADGTITFTDSVTGETYGSDIVGTSPSPDVFGRRTVESAYAELAIPVISPDMHVPLAYNVELQLAGRFEHYSDAGSVAKPKIAGAWDIVDGLRIRGSYSEGFKAPNLEQVNATVVTRSNTRTDYIRCEADLIAGRISSFNDCSETQAVISQRSGNPDLKPETSKSWTVGVVLQPKFIPSRFGQLTITADYWHVHQEGMVGIFGDSNSIIKDYLLRTQGSSDPDVVRATPTADDIAEFAGTGIDPVGEILYVKDAYRNLLPQTAEGIDLGLIWSVRDTGAGDFTLNLNAAHLGKFYLSPSPDISALMSAQNAGDIDPSIYISGGGDLLRQNGKPEWKLSGSLTWSLKQFQVGGYTQYTSSVDDTGLIDDDGNPWLVSGRTTVNLYGQVTIGAKGSHQYRLRIGARNLFDVAPPLSSNGYEAALYNPYGRYLYVNVRATL</sequence>
<dbReference type="InterPro" id="IPR037066">
    <property type="entry name" value="Plug_dom_sf"/>
</dbReference>
<evidence type="ECO:0000256" key="2">
    <source>
        <dbReference type="ARBA" id="ARBA00022448"/>
    </source>
</evidence>
<keyword evidence="4" id="KW-0406">Ion transport</keyword>
<keyword evidence="16" id="KW-1185">Reference proteome</keyword>
<feature type="chain" id="PRO_5032923644" evidence="13">
    <location>
        <begin position="22"/>
        <end position="1137"/>
    </location>
</feature>